<organism evidence="2 3">
    <name type="scientific">Bradyrhizobium macuxiense</name>
    <dbReference type="NCBI Taxonomy" id="1755647"/>
    <lineage>
        <taxon>Bacteria</taxon>
        <taxon>Pseudomonadati</taxon>
        <taxon>Pseudomonadota</taxon>
        <taxon>Alphaproteobacteria</taxon>
        <taxon>Hyphomicrobiales</taxon>
        <taxon>Nitrobacteraceae</taxon>
        <taxon>Bradyrhizobium</taxon>
    </lineage>
</organism>
<feature type="chain" id="PRO_5022224769" description="SH3 domain-containing protein" evidence="1">
    <location>
        <begin position="27"/>
        <end position="125"/>
    </location>
</feature>
<evidence type="ECO:0008006" key="4">
    <source>
        <dbReference type="Google" id="ProtNLM"/>
    </source>
</evidence>
<dbReference type="RefSeq" id="WP_146988638.1">
    <property type="nucleotide sequence ID" value="NZ_VITY01000008.1"/>
</dbReference>
<keyword evidence="3" id="KW-1185">Reference proteome</keyword>
<evidence type="ECO:0000313" key="2">
    <source>
        <dbReference type="EMBL" id="TWB96288.1"/>
    </source>
</evidence>
<dbReference type="AlphaFoldDB" id="A0A560LLB1"/>
<comment type="caution">
    <text evidence="2">The sequence shown here is derived from an EMBL/GenBank/DDBJ whole genome shotgun (WGS) entry which is preliminary data.</text>
</comment>
<name>A0A560LLB1_9BRAD</name>
<reference evidence="2 3" key="1">
    <citation type="submission" date="2019-06" db="EMBL/GenBank/DDBJ databases">
        <title>Genomic Encyclopedia of Type Strains, Phase IV (KMG-V): Genome sequencing to study the core and pangenomes of soil and plant-associated prokaryotes.</title>
        <authorList>
            <person name="Whitman W."/>
        </authorList>
    </citation>
    <scope>NUCLEOTIDE SEQUENCE [LARGE SCALE GENOMIC DNA]</scope>
    <source>
        <strain evidence="2 3">BR 10355</strain>
    </source>
</reference>
<evidence type="ECO:0000313" key="3">
    <source>
        <dbReference type="Proteomes" id="UP000321304"/>
    </source>
</evidence>
<evidence type="ECO:0000256" key="1">
    <source>
        <dbReference type="SAM" id="SignalP"/>
    </source>
</evidence>
<protein>
    <recommendedName>
        <fullName evidence="4">SH3 domain-containing protein</fullName>
    </recommendedName>
</protein>
<accession>A0A560LLB1</accession>
<gene>
    <name evidence="2" type="ORF">FBZ93_108330</name>
</gene>
<dbReference type="OrthoDB" id="8234880at2"/>
<dbReference type="Proteomes" id="UP000321304">
    <property type="component" value="Unassembled WGS sequence"/>
</dbReference>
<keyword evidence="1" id="KW-0732">Signal</keyword>
<sequence length="125" mass="13102">MSDRFALACIAAGALMLGALDATVHAQTPSSCKEPRSGTSRVPILSPPLANVVTGKGRLQFYSAPNLHCPISGVFVIPNDELVAYAQTSDGWSSVTYFHPGTSNDVSGWVRSARLKATGTVGPKQ</sequence>
<proteinExistence type="predicted"/>
<feature type="signal peptide" evidence="1">
    <location>
        <begin position="1"/>
        <end position="26"/>
    </location>
</feature>
<dbReference type="EMBL" id="VITY01000008">
    <property type="protein sequence ID" value="TWB96288.1"/>
    <property type="molecule type" value="Genomic_DNA"/>
</dbReference>